<reference evidence="2 3" key="1">
    <citation type="journal article" date="2018" name="Proc. Natl. Acad. Sci. U.S.A.">
        <title>Draft genome sequence of Camellia sinensis var. sinensis provides insights into the evolution of the tea genome and tea quality.</title>
        <authorList>
            <person name="Wei C."/>
            <person name="Yang H."/>
            <person name="Wang S."/>
            <person name="Zhao J."/>
            <person name="Liu C."/>
            <person name="Gao L."/>
            <person name="Xia E."/>
            <person name="Lu Y."/>
            <person name="Tai Y."/>
            <person name="She G."/>
            <person name="Sun J."/>
            <person name="Cao H."/>
            <person name="Tong W."/>
            <person name="Gao Q."/>
            <person name="Li Y."/>
            <person name="Deng W."/>
            <person name="Jiang X."/>
            <person name="Wang W."/>
            <person name="Chen Q."/>
            <person name="Zhang S."/>
            <person name="Li H."/>
            <person name="Wu J."/>
            <person name="Wang P."/>
            <person name="Li P."/>
            <person name="Shi C."/>
            <person name="Zheng F."/>
            <person name="Jian J."/>
            <person name="Huang B."/>
            <person name="Shan D."/>
            <person name="Shi M."/>
            <person name="Fang C."/>
            <person name="Yue Y."/>
            <person name="Li F."/>
            <person name="Li D."/>
            <person name="Wei S."/>
            <person name="Han B."/>
            <person name="Jiang C."/>
            <person name="Yin Y."/>
            <person name="Xia T."/>
            <person name="Zhang Z."/>
            <person name="Bennetzen J.L."/>
            <person name="Zhao S."/>
            <person name="Wan X."/>
        </authorList>
    </citation>
    <scope>NUCLEOTIDE SEQUENCE [LARGE SCALE GENOMIC DNA]</scope>
    <source>
        <strain evidence="3">cv. Shuchazao</strain>
        <tissue evidence="2">Leaf</tissue>
    </source>
</reference>
<name>A0A4S4DDC4_CAMSN</name>
<dbReference type="AlphaFoldDB" id="A0A4S4DDC4"/>
<protein>
    <submittedName>
        <fullName evidence="2">Uncharacterized protein</fullName>
    </submittedName>
</protein>
<proteinExistence type="predicted"/>
<comment type="caution">
    <text evidence="2">The sequence shown here is derived from an EMBL/GenBank/DDBJ whole genome shotgun (WGS) entry which is preliminary data.</text>
</comment>
<accession>A0A4S4DDC4</accession>
<evidence type="ECO:0000313" key="2">
    <source>
        <dbReference type="EMBL" id="THG00633.1"/>
    </source>
</evidence>
<sequence length="206" mass="21108">MNEDAVPMLENVADPQSLAMRIDELDQAGRSQVGLTHSIGGQQKGRVGFAKAKFQNGGGPKQQWATKKQLNKHGPFSTVLSPSWNGGATTQIFKSSGPFPDEALSPSRVGGAQTEAAQANPAVSRVVSTLRDGFGPNPIDGSSLVVCTSMGLAERSPTGPRQSSGSGVDSGQHLVPEEVVVGSAEATKLSSATGTAAVGNSAVQLQ</sequence>
<keyword evidence="3" id="KW-1185">Reference proteome</keyword>
<dbReference type="Proteomes" id="UP000306102">
    <property type="component" value="Unassembled WGS sequence"/>
</dbReference>
<gene>
    <name evidence="2" type="ORF">TEA_011636</name>
</gene>
<feature type="compositionally biased region" description="Polar residues" evidence="1">
    <location>
        <begin position="159"/>
        <end position="169"/>
    </location>
</feature>
<feature type="region of interest" description="Disordered" evidence="1">
    <location>
        <begin position="153"/>
        <end position="178"/>
    </location>
</feature>
<dbReference type="EMBL" id="SDRB02011621">
    <property type="protein sequence ID" value="THG00633.1"/>
    <property type="molecule type" value="Genomic_DNA"/>
</dbReference>
<organism evidence="2 3">
    <name type="scientific">Camellia sinensis var. sinensis</name>
    <name type="common">China tea</name>
    <dbReference type="NCBI Taxonomy" id="542762"/>
    <lineage>
        <taxon>Eukaryota</taxon>
        <taxon>Viridiplantae</taxon>
        <taxon>Streptophyta</taxon>
        <taxon>Embryophyta</taxon>
        <taxon>Tracheophyta</taxon>
        <taxon>Spermatophyta</taxon>
        <taxon>Magnoliopsida</taxon>
        <taxon>eudicotyledons</taxon>
        <taxon>Gunneridae</taxon>
        <taxon>Pentapetalae</taxon>
        <taxon>asterids</taxon>
        <taxon>Ericales</taxon>
        <taxon>Theaceae</taxon>
        <taxon>Camellia</taxon>
    </lineage>
</organism>
<evidence type="ECO:0000256" key="1">
    <source>
        <dbReference type="SAM" id="MobiDB-lite"/>
    </source>
</evidence>
<evidence type="ECO:0000313" key="3">
    <source>
        <dbReference type="Proteomes" id="UP000306102"/>
    </source>
</evidence>